<organism evidence="7 8">
    <name type="scientific">Planktothrix mougeotii LEGE 06226</name>
    <dbReference type="NCBI Taxonomy" id="1828728"/>
    <lineage>
        <taxon>Bacteria</taxon>
        <taxon>Bacillati</taxon>
        <taxon>Cyanobacteriota</taxon>
        <taxon>Cyanophyceae</taxon>
        <taxon>Oscillatoriophycideae</taxon>
        <taxon>Oscillatoriales</taxon>
        <taxon>Microcoleaceae</taxon>
        <taxon>Planktothrix</taxon>
    </lineage>
</organism>
<dbReference type="Pfam" id="PF01740">
    <property type="entry name" value="STAS"/>
    <property type="match status" value="1"/>
</dbReference>
<feature type="transmembrane region" description="Helical" evidence="5">
    <location>
        <begin position="50"/>
        <end position="78"/>
    </location>
</feature>
<dbReference type="RefSeq" id="WP_193869294.1">
    <property type="nucleotide sequence ID" value="NZ_JADEWU010000020.1"/>
</dbReference>
<dbReference type="SUPFAM" id="SSF52091">
    <property type="entry name" value="SpoIIaa-like"/>
    <property type="match status" value="1"/>
</dbReference>
<feature type="transmembrane region" description="Helical" evidence="5">
    <location>
        <begin position="398"/>
        <end position="427"/>
    </location>
</feature>
<dbReference type="EMBL" id="JADEWU010000020">
    <property type="protein sequence ID" value="MBE9143757.1"/>
    <property type="molecule type" value="Genomic_DNA"/>
</dbReference>
<dbReference type="PROSITE" id="PS50801">
    <property type="entry name" value="STAS"/>
    <property type="match status" value="1"/>
</dbReference>
<evidence type="ECO:0000256" key="3">
    <source>
        <dbReference type="ARBA" id="ARBA00022989"/>
    </source>
</evidence>
<dbReference type="PANTHER" id="PTHR11814">
    <property type="entry name" value="SULFATE TRANSPORTER"/>
    <property type="match status" value="1"/>
</dbReference>
<feature type="transmembrane region" description="Helical" evidence="5">
    <location>
        <begin position="98"/>
        <end position="116"/>
    </location>
</feature>
<evidence type="ECO:0000256" key="5">
    <source>
        <dbReference type="SAM" id="Phobius"/>
    </source>
</evidence>
<evidence type="ECO:0000256" key="2">
    <source>
        <dbReference type="ARBA" id="ARBA00022692"/>
    </source>
</evidence>
<name>A0ABR9UBF2_9CYAN</name>
<evidence type="ECO:0000313" key="7">
    <source>
        <dbReference type="EMBL" id="MBE9143757.1"/>
    </source>
</evidence>
<feature type="transmembrane region" description="Helical" evidence="5">
    <location>
        <begin position="343"/>
        <end position="363"/>
    </location>
</feature>
<feature type="transmembrane region" description="Helical" evidence="5">
    <location>
        <begin position="268"/>
        <end position="293"/>
    </location>
</feature>
<keyword evidence="2 5" id="KW-0812">Transmembrane</keyword>
<evidence type="ECO:0000256" key="1">
    <source>
        <dbReference type="ARBA" id="ARBA00004141"/>
    </source>
</evidence>
<feature type="transmembrane region" description="Helical" evidence="5">
    <location>
        <begin position="370"/>
        <end position="386"/>
    </location>
</feature>
<evidence type="ECO:0000256" key="4">
    <source>
        <dbReference type="ARBA" id="ARBA00023136"/>
    </source>
</evidence>
<dbReference type="NCBIfam" id="TIGR00815">
    <property type="entry name" value="sulP"/>
    <property type="match status" value="1"/>
</dbReference>
<evidence type="ECO:0000259" key="6">
    <source>
        <dbReference type="PROSITE" id="PS50801"/>
    </source>
</evidence>
<feature type="transmembrane region" description="Helical" evidence="5">
    <location>
        <begin position="177"/>
        <end position="195"/>
    </location>
</feature>
<gene>
    <name evidence="7" type="ORF">IQ236_11030</name>
</gene>
<accession>A0ABR9UBF2</accession>
<dbReference type="InterPro" id="IPR011547">
    <property type="entry name" value="SLC26A/SulP_dom"/>
</dbReference>
<evidence type="ECO:0000313" key="8">
    <source>
        <dbReference type="Proteomes" id="UP000640725"/>
    </source>
</evidence>
<dbReference type="Gene3D" id="3.30.750.24">
    <property type="entry name" value="STAS domain"/>
    <property type="match status" value="1"/>
</dbReference>
<dbReference type="InterPro" id="IPR001902">
    <property type="entry name" value="SLC26A/SulP_fam"/>
</dbReference>
<keyword evidence="8" id="KW-1185">Reference proteome</keyword>
<feature type="transmembrane region" description="Helical" evidence="5">
    <location>
        <begin position="216"/>
        <end position="235"/>
    </location>
</feature>
<dbReference type="CDD" id="cd07042">
    <property type="entry name" value="STAS_SulP_like_sulfate_transporter"/>
    <property type="match status" value="1"/>
</dbReference>
<protein>
    <submittedName>
        <fullName evidence="7">Solute carrier family 26 protein</fullName>
    </submittedName>
</protein>
<feature type="transmembrane region" description="Helical" evidence="5">
    <location>
        <begin position="305"/>
        <end position="323"/>
    </location>
</feature>
<comment type="caution">
    <text evidence="7">The sequence shown here is derived from an EMBL/GenBank/DDBJ whole genome shotgun (WGS) entry which is preliminary data.</text>
</comment>
<feature type="transmembrane region" description="Helical" evidence="5">
    <location>
        <begin position="123"/>
        <end position="146"/>
    </location>
</feature>
<proteinExistence type="predicted"/>
<dbReference type="Pfam" id="PF00916">
    <property type="entry name" value="Sulfate_transp"/>
    <property type="match status" value="1"/>
</dbReference>
<dbReference type="InterPro" id="IPR002645">
    <property type="entry name" value="STAS_dom"/>
</dbReference>
<sequence>MQQYFPILNWGLNYKRTDLTGDLTAGIIVASLLIPQGMAYAMLAGLPPEVGLYASIFPQIVYACLGTASMLSVAPVAVDSLMVATAVSAIAKENTPEYWGYALTLALLVGIIELLIGIFRLGFVANFLSQAVISGFISAAAILIGFSQVKHLLGIKIPQTESFLSTVTAIFQESPHLNGITLTLGIISLVLLLYFNRGLGQYLKSKGVQESIIIPLTKSGPLMVVIGSSILVWLFHLDQIFGVKVVGEIPKGFPPLTLPNLDLNHLQLLGTSALAISFVGFMEAFSVGQFLASKQRKKVEANQELIALGASNITASFTGGYPITGGLSRSVVNFSAGANTGLASVITAVFLMLTVLFLTPLFYYLPQTSLAAIILVAVGNLLDFPTLKRLWQYNKLDAITWCGTFVAVLFTRAEQGIMIGVLISLLLHLVRTSKPHIAIVGRVGNTEHFRNILRHPVVTCPHILAVRVDESLYFVNTKYLENYLLKLVTEQKEVEYLLLVCSGINLIDGSALETLQSLIDDLRGMGIEFYLSEVKGPVFDQLEKVGFVDKLGRDRIFLSTDQAMKELSQRVSNSAQS</sequence>
<keyword evidence="3 5" id="KW-1133">Transmembrane helix</keyword>
<keyword evidence="4 5" id="KW-0472">Membrane</keyword>
<feature type="transmembrane region" description="Helical" evidence="5">
    <location>
        <begin position="23"/>
        <end position="43"/>
    </location>
</feature>
<comment type="subcellular location">
    <subcellularLocation>
        <location evidence="1">Membrane</location>
        <topology evidence="1">Multi-pass membrane protein</topology>
    </subcellularLocation>
</comment>
<reference evidence="7 8" key="1">
    <citation type="submission" date="2020-10" db="EMBL/GenBank/DDBJ databases">
        <authorList>
            <person name="Castelo-Branco R."/>
            <person name="Eusebio N."/>
            <person name="Adriana R."/>
            <person name="Vieira A."/>
            <person name="Brugerolle De Fraissinette N."/>
            <person name="Rezende De Castro R."/>
            <person name="Schneider M.P."/>
            <person name="Vasconcelos V."/>
            <person name="Leao P.N."/>
        </authorList>
    </citation>
    <scope>NUCLEOTIDE SEQUENCE [LARGE SCALE GENOMIC DNA]</scope>
    <source>
        <strain evidence="7 8">LEGE 06226</strain>
    </source>
</reference>
<dbReference type="InterPro" id="IPR036513">
    <property type="entry name" value="STAS_dom_sf"/>
</dbReference>
<feature type="domain" description="STAS" evidence="6">
    <location>
        <begin position="461"/>
        <end position="567"/>
    </location>
</feature>
<dbReference type="Proteomes" id="UP000640725">
    <property type="component" value="Unassembled WGS sequence"/>
</dbReference>